<dbReference type="Proteomes" id="UP000318103">
    <property type="component" value="Unassembled WGS sequence"/>
</dbReference>
<sequence>MLESLGLDDATERTYRHLLASPPLTATEMARHQSCGTAQARRMLDDLVAAGLAVPSAGRPTRYAPLDPRIGLAALIRARRLELERAEAALDAYGAEFNERKLSSDPSRLVEIIEGPTAINDWLTELMAGAEHEVLCFDTPPYLSADASALQFEEDLLARGVRARAVYSSQVLAVPERAELLQHLVSLGEQARVLPHVPLKLLVFDRRDALVPLTAGADGLRTTAALVHRSPLCDALVDLFEASWQQATPVFGSEARETDDHPDLSEAERALLHLLHAGLKDETIARQLGLSERTLRRRITDLTVRLGATSRFQAGAQAVRRGWL</sequence>
<dbReference type="OrthoDB" id="4266042at2"/>
<dbReference type="GO" id="GO:0006355">
    <property type="term" value="P:regulation of DNA-templated transcription"/>
    <property type="evidence" value="ECO:0007669"/>
    <property type="project" value="InterPro"/>
</dbReference>
<dbReference type="Pfam" id="PF01978">
    <property type="entry name" value="TrmB"/>
    <property type="match status" value="1"/>
</dbReference>
<evidence type="ECO:0000259" key="1">
    <source>
        <dbReference type="PROSITE" id="PS50043"/>
    </source>
</evidence>
<dbReference type="Pfam" id="PF00196">
    <property type="entry name" value="GerE"/>
    <property type="match status" value="1"/>
</dbReference>
<dbReference type="PANTHER" id="PTHR34293:SF1">
    <property type="entry name" value="HTH-TYPE TRANSCRIPTIONAL REGULATOR TRMBL2"/>
    <property type="match status" value="1"/>
</dbReference>
<gene>
    <name evidence="2" type="ORF">FB563_5906</name>
</gene>
<dbReference type="InterPro" id="IPR000792">
    <property type="entry name" value="Tscrpt_reg_LuxR_C"/>
</dbReference>
<evidence type="ECO:0000313" key="2">
    <source>
        <dbReference type="EMBL" id="TQL00786.1"/>
    </source>
</evidence>
<organism evidence="2 3">
    <name type="scientific">Streptomyces puniciscabiei</name>
    <dbReference type="NCBI Taxonomy" id="164348"/>
    <lineage>
        <taxon>Bacteria</taxon>
        <taxon>Bacillati</taxon>
        <taxon>Actinomycetota</taxon>
        <taxon>Actinomycetes</taxon>
        <taxon>Kitasatosporales</taxon>
        <taxon>Streptomycetaceae</taxon>
        <taxon>Streptomyces</taxon>
    </lineage>
</organism>
<dbReference type="InterPro" id="IPR036390">
    <property type="entry name" value="WH_DNA-bd_sf"/>
</dbReference>
<dbReference type="PROSITE" id="PS50043">
    <property type="entry name" value="HTH_LUXR_2"/>
    <property type="match status" value="1"/>
</dbReference>
<keyword evidence="3" id="KW-1185">Reference proteome</keyword>
<evidence type="ECO:0000313" key="3">
    <source>
        <dbReference type="Proteomes" id="UP000318103"/>
    </source>
</evidence>
<dbReference type="EMBL" id="VFNX01000001">
    <property type="protein sequence ID" value="TQL00786.1"/>
    <property type="molecule type" value="Genomic_DNA"/>
</dbReference>
<dbReference type="RefSeq" id="WP_055704128.1">
    <property type="nucleotide sequence ID" value="NZ_JBPJFI010000001.1"/>
</dbReference>
<dbReference type="GO" id="GO:0003677">
    <property type="term" value="F:DNA binding"/>
    <property type="evidence" value="ECO:0007669"/>
    <property type="project" value="InterPro"/>
</dbReference>
<reference evidence="2 3" key="1">
    <citation type="submission" date="2019-06" db="EMBL/GenBank/DDBJ databases">
        <title>Sequencing the genomes of 1000 actinobacteria strains.</title>
        <authorList>
            <person name="Klenk H.-P."/>
        </authorList>
    </citation>
    <scope>NUCLEOTIDE SEQUENCE [LARGE SCALE GENOMIC DNA]</scope>
    <source>
        <strain evidence="2 3">DSM 41929</strain>
    </source>
</reference>
<dbReference type="SMART" id="SM00421">
    <property type="entry name" value="HTH_LUXR"/>
    <property type="match status" value="1"/>
</dbReference>
<dbReference type="AlphaFoldDB" id="A0A542UNY7"/>
<dbReference type="SUPFAM" id="SSF46785">
    <property type="entry name" value="Winged helix' DNA-binding domain"/>
    <property type="match status" value="1"/>
</dbReference>
<dbReference type="Gene3D" id="1.10.10.10">
    <property type="entry name" value="Winged helix-like DNA-binding domain superfamily/Winged helix DNA-binding domain"/>
    <property type="match status" value="2"/>
</dbReference>
<accession>A0A542UNY7</accession>
<feature type="domain" description="HTH luxR-type" evidence="1">
    <location>
        <begin position="257"/>
        <end position="322"/>
    </location>
</feature>
<proteinExistence type="predicted"/>
<comment type="caution">
    <text evidence="2">The sequence shown here is derived from an EMBL/GenBank/DDBJ whole genome shotgun (WGS) entry which is preliminary data.</text>
</comment>
<name>A0A542UNY7_9ACTN</name>
<dbReference type="InterPro" id="IPR016032">
    <property type="entry name" value="Sig_transdc_resp-reg_C-effctor"/>
</dbReference>
<protein>
    <submittedName>
        <fullName evidence="2">Sugar-specific transcriptional regulator TrmB</fullName>
    </submittedName>
</protein>
<dbReference type="InterPro" id="IPR036388">
    <property type="entry name" value="WH-like_DNA-bd_sf"/>
</dbReference>
<dbReference type="InterPro" id="IPR051797">
    <property type="entry name" value="TrmB-like"/>
</dbReference>
<dbReference type="PANTHER" id="PTHR34293">
    <property type="entry name" value="HTH-TYPE TRANSCRIPTIONAL REGULATOR TRMBL2"/>
    <property type="match status" value="1"/>
</dbReference>
<dbReference type="SUPFAM" id="SSF46894">
    <property type="entry name" value="C-terminal effector domain of the bipartite response regulators"/>
    <property type="match status" value="1"/>
</dbReference>
<dbReference type="InterPro" id="IPR002831">
    <property type="entry name" value="Tscrpt_reg_TrmB_N"/>
</dbReference>